<dbReference type="InterPro" id="IPR012340">
    <property type="entry name" value="NA-bd_OB-fold"/>
</dbReference>
<dbReference type="GO" id="GO:0006260">
    <property type="term" value="P:DNA replication"/>
    <property type="evidence" value="ECO:0000318"/>
    <property type="project" value="GO_Central"/>
</dbReference>
<dbReference type="GO" id="GO:0009295">
    <property type="term" value="C:nucleoid"/>
    <property type="evidence" value="ECO:0000318"/>
    <property type="project" value="GO_Central"/>
</dbReference>
<evidence type="ECO:0000313" key="5">
    <source>
        <dbReference type="Proteomes" id="UP000000557"/>
    </source>
</evidence>
<dbReference type="InParanoid" id="Q7NHP7"/>
<dbReference type="eggNOG" id="COG0629">
    <property type="taxonomic scope" value="Bacteria"/>
</dbReference>
<gene>
    <name evidence="4" type="ordered locus">glr2488</name>
</gene>
<evidence type="ECO:0000256" key="3">
    <source>
        <dbReference type="SAM" id="MobiDB-lite"/>
    </source>
</evidence>
<reference evidence="4 5" key="1">
    <citation type="journal article" date="2003" name="DNA Res.">
        <title>Complete genome structure of Gloeobacter violaceus PCC 7421, a cyanobacterium that lacks thylakoids.</title>
        <authorList>
            <person name="Nakamura Y."/>
            <person name="Kaneko T."/>
            <person name="Sato S."/>
            <person name="Mimuro M."/>
            <person name="Miyashita H."/>
            <person name="Tsuchiya T."/>
            <person name="Sasamoto S."/>
            <person name="Watanabe A."/>
            <person name="Kawashima K."/>
            <person name="Kishida Y."/>
            <person name="Kiyokawa C."/>
            <person name="Kohara M."/>
            <person name="Matsumoto M."/>
            <person name="Matsuno A."/>
            <person name="Nakazaki N."/>
            <person name="Shimpo S."/>
            <person name="Takeuchi C."/>
            <person name="Yamada M."/>
            <person name="Tabata S."/>
        </authorList>
    </citation>
    <scope>NUCLEOTIDE SEQUENCE [LARGE SCALE GENOMIC DNA]</scope>
    <source>
        <strain evidence="5">ATCC 29082 / PCC 7421</strain>
    </source>
</reference>
<keyword evidence="5" id="KW-1185">Reference proteome</keyword>
<dbReference type="PATRIC" id="fig|251221.4.peg.2525"/>
<dbReference type="GO" id="GO:0008047">
    <property type="term" value="F:enzyme activator activity"/>
    <property type="evidence" value="ECO:0000318"/>
    <property type="project" value="GO_Central"/>
</dbReference>
<proteinExistence type="predicted"/>
<dbReference type="CDD" id="cd04496">
    <property type="entry name" value="SSB_OBF"/>
    <property type="match status" value="1"/>
</dbReference>
<evidence type="ECO:0000256" key="1">
    <source>
        <dbReference type="ARBA" id="ARBA00023125"/>
    </source>
</evidence>
<dbReference type="EnsemblBacteria" id="BAC90429">
    <property type="protein sequence ID" value="BAC90429"/>
    <property type="gene ID" value="BAC90429"/>
</dbReference>
<dbReference type="OrthoDB" id="513679at2"/>
<dbReference type="Pfam" id="PF00436">
    <property type="entry name" value="SSB"/>
    <property type="match status" value="1"/>
</dbReference>
<dbReference type="InterPro" id="IPR000424">
    <property type="entry name" value="Primosome_PriB/ssb"/>
</dbReference>
<dbReference type="PhylomeDB" id="Q7NHP7"/>
<sequence length="155" mass="16427">MNTIALLGTLHSAPQLRHTQDGLAQASVVLSFTTLKADEADYTVRVVLFATAAEEFHTNFHQGDAVIVEGRLHSESRAREDGTKERHVEVIARRVHAVAIPAAPATPAPASVPPATTKQHPPAAERKTAAPTARRPAPSARPPVAAAVADDDIPF</sequence>
<dbReference type="STRING" id="251221.gene:10759987"/>
<keyword evidence="1 2" id="KW-0238">DNA-binding</keyword>
<protein>
    <submittedName>
        <fullName evidence="4">Glr2488 protein</fullName>
    </submittedName>
</protein>
<reference evidence="4 5" key="2">
    <citation type="journal article" date="2003" name="DNA Res.">
        <title>Complete genome structure of Gloeobacter violaceus PCC 7421, a cyanobacterium that lacks thylakoids (supplement).</title>
        <authorList>
            <person name="Nakamura Y."/>
            <person name="Kaneko T."/>
            <person name="Sato S."/>
            <person name="Mimuro M."/>
            <person name="Miyashita H."/>
            <person name="Tsuchiya T."/>
            <person name="Sasamoto S."/>
            <person name="Watanabe A."/>
            <person name="Kawashima K."/>
            <person name="Kishida Y."/>
            <person name="Kiyokawa C."/>
            <person name="Kohara M."/>
            <person name="Matsumoto M."/>
            <person name="Matsuno A."/>
            <person name="Nakazaki N."/>
            <person name="Shimpo S."/>
            <person name="Takeuchi C."/>
            <person name="Yamada M."/>
            <person name="Tabata S."/>
        </authorList>
    </citation>
    <scope>NUCLEOTIDE SEQUENCE [LARGE SCALE GENOMIC DNA]</scope>
    <source>
        <strain evidence="5">ATCC 29082 / PCC 7421</strain>
    </source>
</reference>
<dbReference type="GO" id="GO:0003697">
    <property type="term" value="F:single-stranded DNA binding"/>
    <property type="evidence" value="ECO:0000318"/>
    <property type="project" value="GO_Central"/>
</dbReference>
<dbReference type="EMBL" id="BA000045">
    <property type="protein sequence ID" value="BAC90429.1"/>
    <property type="molecule type" value="Genomic_DNA"/>
</dbReference>
<dbReference type="HOGENOM" id="CLU_109737_1_0_3"/>
<feature type="region of interest" description="Disordered" evidence="3">
    <location>
        <begin position="102"/>
        <end position="155"/>
    </location>
</feature>
<feature type="compositionally biased region" description="Low complexity" evidence="3">
    <location>
        <begin position="129"/>
        <end position="148"/>
    </location>
</feature>
<dbReference type="KEGG" id="gvi:glr2488"/>
<evidence type="ECO:0000256" key="2">
    <source>
        <dbReference type="PROSITE-ProRule" id="PRU00252"/>
    </source>
</evidence>
<dbReference type="Gene3D" id="2.40.50.140">
    <property type="entry name" value="Nucleic acid-binding proteins"/>
    <property type="match status" value="1"/>
</dbReference>
<evidence type="ECO:0000313" key="4">
    <source>
        <dbReference type="EMBL" id="BAC90429.1"/>
    </source>
</evidence>
<dbReference type="AlphaFoldDB" id="Q7NHP7"/>
<dbReference type="Proteomes" id="UP000000557">
    <property type="component" value="Chromosome"/>
</dbReference>
<organism evidence="4 5">
    <name type="scientific">Gloeobacter violaceus (strain ATCC 29082 / PCC 7421)</name>
    <dbReference type="NCBI Taxonomy" id="251221"/>
    <lineage>
        <taxon>Bacteria</taxon>
        <taxon>Bacillati</taxon>
        <taxon>Cyanobacteriota</taxon>
        <taxon>Cyanophyceae</taxon>
        <taxon>Gloeobacterales</taxon>
        <taxon>Gloeobacteraceae</taxon>
        <taxon>Gloeobacter</taxon>
    </lineage>
</organism>
<accession>Q7NHP7</accession>
<dbReference type="SUPFAM" id="SSF50249">
    <property type="entry name" value="Nucleic acid-binding proteins"/>
    <property type="match status" value="1"/>
</dbReference>
<name>Q7NHP7_GLOVI</name>
<dbReference type="PROSITE" id="PS50935">
    <property type="entry name" value="SSB"/>
    <property type="match status" value="1"/>
</dbReference>
<dbReference type="RefSeq" id="WP_011142483.1">
    <property type="nucleotide sequence ID" value="NC_005125.1"/>
</dbReference>